<dbReference type="EMBL" id="JAAAHS010000502">
    <property type="protein sequence ID" value="NBE56490.1"/>
    <property type="molecule type" value="Genomic_DNA"/>
</dbReference>
<dbReference type="Gene3D" id="3.40.50.1820">
    <property type="entry name" value="alpha/beta hydrolase"/>
    <property type="match status" value="1"/>
</dbReference>
<dbReference type="RefSeq" id="WP_161705204.1">
    <property type="nucleotide sequence ID" value="NZ_JAAAHS010000502.1"/>
</dbReference>
<comment type="caution">
    <text evidence="1">The sequence shown here is derived from an EMBL/GenBank/DDBJ whole genome shotgun (WGS) entry which is preliminary data.</text>
</comment>
<gene>
    <name evidence="1" type="ORF">GUY60_34690</name>
</gene>
<feature type="non-terminal residue" evidence="1">
    <location>
        <position position="1"/>
    </location>
</feature>
<evidence type="ECO:0000313" key="2">
    <source>
        <dbReference type="Proteomes" id="UP000598297"/>
    </source>
</evidence>
<sequence>APDPERLLADLRAELADEHLVVALDVLAHQAALAPTYSPEVFDGDLVYFHASQGKPQGAPAGHAWRPWITGRITSYDNDCTHHAMMQPDHIAPIGKVIAARISPE</sequence>
<evidence type="ECO:0000313" key="1">
    <source>
        <dbReference type="EMBL" id="NBE56490.1"/>
    </source>
</evidence>
<proteinExistence type="predicted"/>
<reference evidence="1" key="1">
    <citation type="submission" date="2020-01" db="EMBL/GenBank/DDBJ databases">
        <title>Whole-genome analyses of novel actinobacteria.</title>
        <authorList>
            <person name="Sahin N."/>
        </authorList>
    </citation>
    <scope>NUCLEOTIDE SEQUENCE</scope>
    <source>
        <strain evidence="1">YC537</strain>
    </source>
</reference>
<dbReference type="AlphaFoldDB" id="A0A964V3C7"/>
<name>A0A964V3C7_9ACTN</name>
<keyword evidence="2" id="KW-1185">Reference proteome</keyword>
<dbReference type="InterPro" id="IPR029058">
    <property type="entry name" value="AB_hydrolase_fold"/>
</dbReference>
<protein>
    <submittedName>
        <fullName evidence="1">Uncharacterized protein</fullName>
    </submittedName>
</protein>
<organism evidence="1 2">
    <name type="scientific">Streptomyces boluensis</name>
    <dbReference type="NCBI Taxonomy" id="1775135"/>
    <lineage>
        <taxon>Bacteria</taxon>
        <taxon>Bacillati</taxon>
        <taxon>Actinomycetota</taxon>
        <taxon>Actinomycetes</taxon>
        <taxon>Kitasatosporales</taxon>
        <taxon>Streptomycetaceae</taxon>
        <taxon>Streptomyces</taxon>
    </lineage>
</organism>
<dbReference type="Proteomes" id="UP000598297">
    <property type="component" value="Unassembled WGS sequence"/>
</dbReference>
<dbReference type="SUPFAM" id="SSF53474">
    <property type="entry name" value="alpha/beta-Hydrolases"/>
    <property type="match status" value="1"/>
</dbReference>
<accession>A0A964V3C7</accession>